<evidence type="ECO:0000256" key="1">
    <source>
        <dbReference type="ARBA" id="ARBA00006987"/>
    </source>
</evidence>
<dbReference type="InterPro" id="IPR006311">
    <property type="entry name" value="TAT_signal"/>
</dbReference>
<evidence type="ECO:0000256" key="2">
    <source>
        <dbReference type="SAM" id="SignalP"/>
    </source>
</evidence>
<dbReference type="InterPro" id="IPR005064">
    <property type="entry name" value="BUG"/>
</dbReference>
<dbReference type="Gene3D" id="3.40.190.10">
    <property type="entry name" value="Periplasmic binding protein-like II"/>
    <property type="match status" value="1"/>
</dbReference>
<dbReference type="OrthoDB" id="7250490at2"/>
<sequence length="329" mass="34752">MQRRSLLAAVAAMAVAGSFTLAPVAQAQEDYPSRPIQMIVPWGAGGGTDAVGRVIASLLQEELGQPVNVVNRTGGSGVVGHSAIANAAPDGYTLGIMTIEIDMMHWQGLTDLTYENYDILALVNADPGGVMVSTDSDYKDVQSLLDKIKSEPKGTFKASGTGQGGIWHLGLAGWMLSEGLPPDQVTFVPSQGAAAGITDMVAGGVDIVPSSLAEGRSMIDAGRVKPLASMSAERQEMFPDVPTLKEGTGSDWTLAVWRAVVAPKGLPDDVKTKLEDAVEKAYNSEEYQTFMKERGFGVRWAKGEEATKIVAEDDKALGEVMQKAGLAKQ</sequence>
<dbReference type="CDD" id="cd07012">
    <property type="entry name" value="PBP2_Bug_TTT"/>
    <property type="match status" value="1"/>
</dbReference>
<evidence type="ECO:0000313" key="4">
    <source>
        <dbReference type="Proteomes" id="UP000298179"/>
    </source>
</evidence>
<dbReference type="PROSITE" id="PS51318">
    <property type="entry name" value="TAT"/>
    <property type="match status" value="1"/>
</dbReference>
<dbReference type="PIRSF" id="PIRSF017082">
    <property type="entry name" value="YflP"/>
    <property type="match status" value="1"/>
</dbReference>
<dbReference type="PANTHER" id="PTHR42928">
    <property type="entry name" value="TRICARBOXYLATE-BINDING PROTEIN"/>
    <property type="match status" value="1"/>
</dbReference>
<protein>
    <submittedName>
        <fullName evidence="3">Tripartite tricarboxylate transporter substrate binding protein</fullName>
    </submittedName>
</protein>
<feature type="signal peptide" evidence="2">
    <location>
        <begin position="1"/>
        <end position="27"/>
    </location>
</feature>
<evidence type="ECO:0000313" key="3">
    <source>
        <dbReference type="EMBL" id="TFF18406.1"/>
    </source>
</evidence>
<dbReference type="RefSeq" id="WP_134764001.1">
    <property type="nucleotide sequence ID" value="NZ_SOZD01000009.1"/>
</dbReference>
<keyword evidence="2" id="KW-0732">Signal</keyword>
<name>A0A4Y8RBT3_9HYPH</name>
<feature type="chain" id="PRO_5021427037" evidence="2">
    <location>
        <begin position="28"/>
        <end position="329"/>
    </location>
</feature>
<accession>A0A4Y8RBT3</accession>
<reference evidence="3 4" key="1">
    <citation type="submission" date="2019-03" db="EMBL/GenBank/DDBJ databases">
        <title>Jiella endophytica sp. nov., a novel endophytic bacterium isolated from root of Ficus microcarpa Linn. f.</title>
        <authorList>
            <person name="Tuo L."/>
        </authorList>
    </citation>
    <scope>NUCLEOTIDE SEQUENCE [LARGE SCALE GENOMIC DNA]</scope>
    <source>
        <strain evidence="3 4">CBS5Q-3</strain>
    </source>
</reference>
<dbReference type="Proteomes" id="UP000298179">
    <property type="component" value="Unassembled WGS sequence"/>
</dbReference>
<keyword evidence="4" id="KW-1185">Reference proteome</keyword>
<dbReference type="AlphaFoldDB" id="A0A4Y8RBT3"/>
<dbReference type="Pfam" id="PF03401">
    <property type="entry name" value="TctC"/>
    <property type="match status" value="1"/>
</dbReference>
<dbReference type="Gene3D" id="3.40.190.150">
    <property type="entry name" value="Bordetella uptake gene, domain 1"/>
    <property type="match status" value="1"/>
</dbReference>
<dbReference type="PANTHER" id="PTHR42928:SF5">
    <property type="entry name" value="BLR1237 PROTEIN"/>
    <property type="match status" value="1"/>
</dbReference>
<organism evidence="3 4">
    <name type="scientific">Jiella endophytica</name>
    <dbReference type="NCBI Taxonomy" id="2558362"/>
    <lineage>
        <taxon>Bacteria</taxon>
        <taxon>Pseudomonadati</taxon>
        <taxon>Pseudomonadota</taxon>
        <taxon>Alphaproteobacteria</taxon>
        <taxon>Hyphomicrobiales</taxon>
        <taxon>Aurantimonadaceae</taxon>
        <taxon>Jiella</taxon>
    </lineage>
</organism>
<dbReference type="InterPro" id="IPR042100">
    <property type="entry name" value="Bug_dom1"/>
</dbReference>
<proteinExistence type="inferred from homology"/>
<dbReference type="SUPFAM" id="SSF53850">
    <property type="entry name" value="Periplasmic binding protein-like II"/>
    <property type="match status" value="1"/>
</dbReference>
<comment type="similarity">
    <text evidence="1">Belongs to the UPF0065 (bug) family.</text>
</comment>
<gene>
    <name evidence="3" type="ORF">E3C22_21810</name>
</gene>
<comment type="caution">
    <text evidence="3">The sequence shown here is derived from an EMBL/GenBank/DDBJ whole genome shotgun (WGS) entry which is preliminary data.</text>
</comment>
<dbReference type="EMBL" id="SOZD01000009">
    <property type="protein sequence ID" value="TFF18406.1"/>
    <property type="molecule type" value="Genomic_DNA"/>
</dbReference>